<evidence type="ECO:0000313" key="2">
    <source>
        <dbReference type="Proteomes" id="UP000032221"/>
    </source>
</evidence>
<sequence>MSCACDCVTVGTKQFRVAGVFRSREAGSIEQPCEELWVHSGFCAQLAQRDVPPLITQYAAGRKQERGWSRQSDLISREALGMQPGNKISPLLAAVALETVEQTILSEVVFVCC</sequence>
<dbReference type="Proteomes" id="UP000032221">
    <property type="component" value="Unassembled WGS sequence"/>
</dbReference>
<dbReference type="EMBL" id="JXST01000007">
    <property type="protein sequence ID" value="KIU17623.1"/>
    <property type="molecule type" value="Genomic_DNA"/>
</dbReference>
<gene>
    <name evidence="1" type="ORF">TL10_06765</name>
</gene>
<dbReference type="AlphaFoldDB" id="A0A0D1J7S4"/>
<proteinExistence type="predicted"/>
<keyword evidence="2" id="KW-1185">Reference proteome</keyword>
<dbReference type="PATRIC" id="fig|280871.6.peg.1398"/>
<evidence type="ECO:0000313" key="1">
    <source>
        <dbReference type="EMBL" id="KIU17623.1"/>
    </source>
</evidence>
<name>A0A0D1J7S4_9MYCO</name>
<comment type="caution">
    <text evidence="1">The sequence shown here is derived from an EMBL/GenBank/DDBJ whole genome shotgun (WGS) entry which is preliminary data.</text>
</comment>
<organism evidence="1 2">
    <name type="scientific">Mycolicibacterium llatzerense</name>
    <dbReference type="NCBI Taxonomy" id="280871"/>
    <lineage>
        <taxon>Bacteria</taxon>
        <taxon>Bacillati</taxon>
        <taxon>Actinomycetota</taxon>
        <taxon>Actinomycetes</taxon>
        <taxon>Mycobacteriales</taxon>
        <taxon>Mycobacteriaceae</taxon>
        <taxon>Mycolicibacterium</taxon>
    </lineage>
</organism>
<protein>
    <submittedName>
        <fullName evidence="1">Uncharacterized protein</fullName>
    </submittedName>
</protein>
<reference evidence="1 2" key="1">
    <citation type="submission" date="2015-01" db="EMBL/GenBank/DDBJ databases">
        <title>Genome sequence of Mycobacterium llatzerense and Mycobacterium immunogenum recovered from brain abscess.</title>
        <authorList>
            <person name="Greninger A.L."/>
            <person name="Langelier C."/>
            <person name="Cunningham G."/>
            <person name="Chiu C.Y."/>
            <person name="Miller S."/>
        </authorList>
    </citation>
    <scope>NUCLEOTIDE SEQUENCE [LARGE SCALE GENOMIC DNA]</scope>
    <source>
        <strain evidence="1 2">CLUC14</strain>
    </source>
</reference>
<accession>A0A0D1J7S4</accession>